<evidence type="ECO:0000313" key="2">
    <source>
        <dbReference type="Proteomes" id="UP001292094"/>
    </source>
</evidence>
<organism evidence="1 2">
    <name type="scientific">Petrolisthes manimaculis</name>
    <dbReference type="NCBI Taxonomy" id="1843537"/>
    <lineage>
        <taxon>Eukaryota</taxon>
        <taxon>Metazoa</taxon>
        <taxon>Ecdysozoa</taxon>
        <taxon>Arthropoda</taxon>
        <taxon>Crustacea</taxon>
        <taxon>Multicrustacea</taxon>
        <taxon>Malacostraca</taxon>
        <taxon>Eumalacostraca</taxon>
        <taxon>Eucarida</taxon>
        <taxon>Decapoda</taxon>
        <taxon>Pleocyemata</taxon>
        <taxon>Anomura</taxon>
        <taxon>Galatheoidea</taxon>
        <taxon>Porcellanidae</taxon>
        <taxon>Petrolisthes</taxon>
    </lineage>
</organism>
<protein>
    <submittedName>
        <fullName evidence="1">Uncharacterized protein</fullName>
    </submittedName>
</protein>
<dbReference type="Proteomes" id="UP001292094">
    <property type="component" value="Unassembled WGS sequence"/>
</dbReference>
<dbReference type="EMBL" id="JAWZYT010004018">
    <property type="protein sequence ID" value="KAK4295707.1"/>
    <property type="molecule type" value="Genomic_DNA"/>
</dbReference>
<keyword evidence="2" id="KW-1185">Reference proteome</keyword>
<comment type="caution">
    <text evidence="1">The sequence shown here is derived from an EMBL/GenBank/DDBJ whole genome shotgun (WGS) entry which is preliminary data.</text>
</comment>
<name>A0AAE1NUS3_9EUCA</name>
<proteinExistence type="predicted"/>
<evidence type="ECO:0000313" key="1">
    <source>
        <dbReference type="EMBL" id="KAK4295707.1"/>
    </source>
</evidence>
<reference evidence="1" key="1">
    <citation type="submission" date="2023-11" db="EMBL/GenBank/DDBJ databases">
        <title>Genome assemblies of two species of porcelain crab, Petrolisthes cinctipes and Petrolisthes manimaculis (Anomura: Porcellanidae).</title>
        <authorList>
            <person name="Angst P."/>
        </authorList>
    </citation>
    <scope>NUCLEOTIDE SEQUENCE</scope>
    <source>
        <strain evidence="1">PB745_02</strain>
        <tissue evidence="1">Gill</tissue>
    </source>
</reference>
<sequence length="136" mass="15540">MADFKEQFEQKLDNLLQSKNDNVVIPRKEKRAQWIAQLLKIEKEGPITSDDYNMKKRFEILRVGDDDRLIGKRKELETEFKFIVCFEEVHQAISLPGTSSSTTSMSLHTTALAISLPFFTTTSGSNMQLIPSNQSK</sequence>
<accession>A0AAE1NUS3</accession>
<dbReference type="AlphaFoldDB" id="A0AAE1NUS3"/>
<gene>
    <name evidence="1" type="ORF">Pmani_031749</name>
</gene>